<keyword evidence="6" id="KW-0812">Transmembrane</keyword>
<keyword evidence="6" id="KW-1133">Transmembrane helix</keyword>
<dbReference type="InterPro" id="IPR025110">
    <property type="entry name" value="AMP-bd_C"/>
</dbReference>
<organism evidence="9 10">
    <name type="scientific">Glacieibacterium arshaanense</name>
    <dbReference type="NCBI Taxonomy" id="2511025"/>
    <lineage>
        <taxon>Bacteria</taxon>
        <taxon>Pseudomonadati</taxon>
        <taxon>Pseudomonadota</taxon>
        <taxon>Alphaproteobacteria</taxon>
        <taxon>Sphingomonadales</taxon>
        <taxon>Sphingosinicellaceae</taxon>
        <taxon>Glacieibacterium</taxon>
    </lineage>
</organism>
<reference evidence="9 10" key="1">
    <citation type="submission" date="2019-02" db="EMBL/GenBank/DDBJ databases">
        <title>Polymorphobacter sp. isolated from the lake at the Tibet of China.</title>
        <authorList>
            <person name="Li A."/>
        </authorList>
    </citation>
    <scope>NUCLEOTIDE SEQUENCE [LARGE SCALE GENOMIC DNA]</scope>
    <source>
        <strain evidence="9 10">DJ1R-1</strain>
    </source>
</reference>
<dbReference type="EC" id="6.2.1.44" evidence="4"/>
<evidence type="ECO:0000313" key="9">
    <source>
        <dbReference type="EMBL" id="TFU06070.1"/>
    </source>
</evidence>
<dbReference type="OrthoDB" id="9803968at2"/>
<accession>A0A4Y9ERT8</accession>
<dbReference type="GO" id="GO:0031956">
    <property type="term" value="F:medium-chain fatty acid-CoA ligase activity"/>
    <property type="evidence" value="ECO:0007669"/>
    <property type="project" value="TreeGrafter"/>
</dbReference>
<dbReference type="Gene3D" id="3.30.300.30">
    <property type="match status" value="1"/>
</dbReference>
<comment type="similarity">
    <text evidence="1">Belongs to the ATP-dependent AMP-binding enzyme family.</text>
</comment>
<feature type="transmembrane region" description="Helical" evidence="6">
    <location>
        <begin position="218"/>
        <end position="241"/>
    </location>
</feature>
<keyword evidence="10" id="KW-1185">Reference proteome</keyword>
<feature type="domain" description="AMP-dependent synthetase/ligase" evidence="7">
    <location>
        <begin position="20"/>
        <end position="379"/>
    </location>
</feature>
<dbReference type="InterPro" id="IPR042099">
    <property type="entry name" value="ANL_N_sf"/>
</dbReference>
<feature type="domain" description="AMP-binding enzyme C-terminal" evidence="8">
    <location>
        <begin position="429"/>
        <end position="504"/>
    </location>
</feature>
<dbReference type="FunFam" id="3.30.300.30:FF:000008">
    <property type="entry name" value="2,3-dihydroxybenzoate-AMP ligase"/>
    <property type="match status" value="1"/>
</dbReference>
<evidence type="ECO:0000259" key="8">
    <source>
        <dbReference type="Pfam" id="PF13193"/>
    </source>
</evidence>
<dbReference type="EMBL" id="SIHO01000001">
    <property type="protein sequence ID" value="TFU06070.1"/>
    <property type="molecule type" value="Genomic_DNA"/>
</dbReference>
<evidence type="ECO:0000313" key="10">
    <source>
        <dbReference type="Proteomes" id="UP000297737"/>
    </source>
</evidence>
<keyword evidence="6" id="KW-0472">Membrane</keyword>
<dbReference type="InterPro" id="IPR045851">
    <property type="entry name" value="AMP-bd_C_sf"/>
</dbReference>
<proteinExistence type="inferred from homology"/>
<dbReference type="PANTHER" id="PTHR43201:SF5">
    <property type="entry name" value="MEDIUM-CHAIN ACYL-COA LIGASE ACSF2, MITOCHONDRIAL"/>
    <property type="match status" value="1"/>
</dbReference>
<evidence type="ECO:0000259" key="7">
    <source>
        <dbReference type="Pfam" id="PF00501"/>
    </source>
</evidence>
<evidence type="ECO:0000256" key="1">
    <source>
        <dbReference type="ARBA" id="ARBA00006432"/>
    </source>
</evidence>
<dbReference type="AlphaFoldDB" id="A0A4Y9ERT8"/>
<dbReference type="Pfam" id="PF13193">
    <property type="entry name" value="AMP-binding_C"/>
    <property type="match status" value="1"/>
</dbReference>
<evidence type="ECO:0000256" key="4">
    <source>
        <dbReference type="ARBA" id="ARBA00066616"/>
    </source>
</evidence>
<comment type="caution">
    <text evidence="9">The sequence shown here is derived from an EMBL/GenBank/DDBJ whole genome shotgun (WGS) entry which is preliminary data.</text>
</comment>
<sequence>MNNNAGAPAATSAVIDWIAQGAAHFPDKLATVDLHSGRRHSYAVMHDRVGRIAGHLAALGCIRGDRVAMLSLNSSDMLDVQFACWRIGLIYTPLNFRLTANELAFMVNDSDAKVFFYDTSLAQVQATLQPMTKVDHWIALDATGGASAFEAAIAAATPVTEQVRQAGEDLCMIMYSSGTTGTPKGVTFSHQQCHFAFAGMVASAAASYDMVSVAVMPLFHIGGLAIFTLPALFFGGTAIIVRAFEPGAMLGLFSDAALGITHFLGVPAIFNAMGAHPDFATADFSRMLAMFVGAESVPEPLLRKWFDRGISLREGFGMTETCAVTLMCDARDVPGKIGSAGRPVRWCNVKIARPDGSTADVGEKGEIWIQGMNITPGYWNRADANDSSFVDGWFRSGDAGRMDADGYFYIEDRLKDMYISGGENVYPAEIESILYGHPAVREVAIIGLPDEKWGETGCAVVALKPGATLNLAELIQFCGDKLARFKLPTRLELVDALPRNATGKVLKFELRAKYKG</sequence>
<protein>
    <recommendedName>
        <fullName evidence="5">3-methylmercaptopropionyl-CoA ligase</fullName>
        <ecNumber evidence="4">6.2.1.44</ecNumber>
    </recommendedName>
</protein>
<evidence type="ECO:0000256" key="3">
    <source>
        <dbReference type="ARBA" id="ARBA00051915"/>
    </source>
</evidence>
<dbReference type="GO" id="GO:0006631">
    <property type="term" value="P:fatty acid metabolic process"/>
    <property type="evidence" value="ECO:0007669"/>
    <property type="project" value="TreeGrafter"/>
</dbReference>
<dbReference type="PROSITE" id="PS00455">
    <property type="entry name" value="AMP_BINDING"/>
    <property type="match status" value="1"/>
</dbReference>
<name>A0A4Y9ERT8_9SPHN</name>
<evidence type="ECO:0000256" key="6">
    <source>
        <dbReference type="SAM" id="Phobius"/>
    </source>
</evidence>
<evidence type="ECO:0000256" key="5">
    <source>
        <dbReference type="ARBA" id="ARBA00067668"/>
    </source>
</evidence>
<dbReference type="InterPro" id="IPR000873">
    <property type="entry name" value="AMP-dep_synth/lig_dom"/>
</dbReference>
<evidence type="ECO:0000256" key="2">
    <source>
        <dbReference type="ARBA" id="ARBA00022598"/>
    </source>
</evidence>
<dbReference type="PANTHER" id="PTHR43201">
    <property type="entry name" value="ACYL-COA SYNTHETASE"/>
    <property type="match status" value="1"/>
</dbReference>
<dbReference type="Proteomes" id="UP000297737">
    <property type="component" value="Unassembled WGS sequence"/>
</dbReference>
<gene>
    <name evidence="9" type="ORF">EUV02_03375</name>
</gene>
<dbReference type="Pfam" id="PF00501">
    <property type="entry name" value="AMP-binding"/>
    <property type="match status" value="1"/>
</dbReference>
<comment type="catalytic activity">
    <reaction evidence="3">
        <text>3-(methylsulfanyl)propanoate + ATP + CoA = 3-(methylsulfanyl)propanoyl-CoA + AMP + diphosphate</text>
        <dbReference type="Rhea" id="RHEA:43052"/>
        <dbReference type="ChEBI" id="CHEBI:30616"/>
        <dbReference type="ChEBI" id="CHEBI:33019"/>
        <dbReference type="ChEBI" id="CHEBI:49016"/>
        <dbReference type="ChEBI" id="CHEBI:57287"/>
        <dbReference type="ChEBI" id="CHEBI:82815"/>
        <dbReference type="ChEBI" id="CHEBI:456215"/>
        <dbReference type="EC" id="6.2.1.44"/>
    </reaction>
    <physiologicalReaction direction="left-to-right" evidence="3">
        <dbReference type="Rhea" id="RHEA:43053"/>
    </physiologicalReaction>
</comment>
<dbReference type="CDD" id="cd17631">
    <property type="entry name" value="FACL_FadD13-like"/>
    <property type="match status" value="1"/>
</dbReference>
<dbReference type="RefSeq" id="WP_135244794.1">
    <property type="nucleotide sequence ID" value="NZ_SIHO01000001.1"/>
</dbReference>
<keyword evidence="2 9" id="KW-0436">Ligase</keyword>
<feature type="transmembrane region" description="Helical" evidence="6">
    <location>
        <begin position="248"/>
        <end position="270"/>
    </location>
</feature>
<dbReference type="SUPFAM" id="SSF56801">
    <property type="entry name" value="Acetyl-CoA synthetase-like"/>
    <property type="match status" value="1"/>
</dbReference>
<dbReference type="Gene3D" id="3.40.50.12780">
    <property type="entry name" value="N-terminal domain of ligase-like"/>
    <property type="match status" value="1"/>
</dbReference>
<dbReference type="InterPro" id="IPR020845">
    <property type="entry name" value="AMP-binding_CS"/>
</dbReference>